<accession>A0ABT0IJL4</accession>
<organism evidence="3 4">
    <name type="scientific">Streptomyces lichenis</name>
    <dbReference type="NCBI Taxonomy" id="2306967"/>
    <lineage>
        <taxon>Bacteria</taxon>
        <taxon>Bacillati</taxon>
        <taxon>Actinomycetota</taxon>
        <taxon>Actinomycetes</taxon>
        <taxon>Kitasatosporales</taxon>
        <taxon>Streptomycetaceae</taxon>
        <taxon>Streptomyces</taxon>
    </lineage>
</organism>
<dbReference type="Pfam" id="PF07885">
    <property type="entry name" value="Ion_trans_2"/>
    <property type="match status" value="1"/>
</dbReference>
<dbReference type="InterPro" id="IPR013099">
    <property type="entry name" value="K_chnl_dom"/>
</dbReference>
<dbReference type="SUPFAM" id="SSF81324">
    <property type="entry name" value="Voltage-gated potassium channels"/>
    <property type="match status" value="1"/>
</dbReference>
<proteinExistence type="predicted"/>
<evidence type="ECO:0000313" key="3">
    <source>
        <dbReference type="EMBL" id="MCK8681518.1"/>
    </source>
</evidence>
<keyword evidence="3" id="KW-0407">Ion channel</keyword>
<feature type="transmembrane region" description="Helical" evidence="1">
    <location>
        <begin position="138"/>
        <end position="159"/>
    </location>
</feature>
<keyword evidence="3" id="KW-0813">Transport</keyword>
<feature type="transmembrane region" description="Helical" evidence="1">
    <location>
        <begin position="40"/>
        <end position="60"/>
    </location>
</feature>
<dbReference type="RefSeq" id="WP_248637343.1">
    <property type="nucleotide sequence ID" value="NZ_JALPTH010000044.1"/>
</dbReference>
<evidence type="ECO:0000313" key="4">
    <source>
        <dbReference type="Proteomes" id="UP001522868"/>
    </source>
</evidence>
<protein>
    <submittedName>
        <fullName evidence="3">Potassium channel family protein</fullName>
    </submittedName>
</protein>
<evidence type="ECO:0000256" key="1">
    <source>
        <dbReference type="SAM" id="Phobius"/>
    </source>
</evidence>
<feature type="domain" description="Potassium channel" evidence="2">
    <location>
        <begin position="80"/>
        <end position="160"/>
    </location>
</feature>
<dbReference type="Gene3D" id="1.10.287.70">
    <property type="match status" value="1"/>
</dbReference>
<feature type="transmembrane region" description="Helical" evidence="1">
    <location>
        <begin position="72"/>
        <end position="94"/>
    </location>
</feature>
<keyword evidence="1" id="KW-0812">Transmembrane</keyword>
<keyword evidence="3" id="KW-0406">Ion transport</keyword>
<keyword evidence="1" id="KW-0472">Membrane</keyword>
<reference evidence="3 4" key="1">
    <citation type="submission" date="2022-04" db="EMBL/GenBank/DDBJ databases">
        <title>Streptomyces sp. nov. LCR6-01 isolated from Lichen of Dirinaria sp.</title>
        <authorList>
            <person name="Kanchanasin P."/>
            <person name="Tanasupawat S."/>
            <person name="Phongsopitanun W."/>
        </authorList>
    </citation>
    <scope>NUCLEOTIDE SEQUENCE [LARGE SCALE GENOMIC DNA]</scope>
    <source>
        <strain evidence="3 4">LCR6-01</strain>
    </source>
</reference>
<dbReference type="GO" id="GO:0034220">
    <property type="term" value="P:monoatomic ion transmembrane transport"/>
    <property type="evidence" value="ECO:0007669"/>
    <property type="project" value="UniProtKB-KW"/>
</dbReference>
<keyword evidence="1" id="KW-1133">Transmembrane helix</keyword>
<keyword evidence="4" id="KW-1185">Reference proteome</keyword>
<comment type="caution">
    <text evidence="3">The sequence shown here is derived from an EMBL/GenBank/DDBJ whole genome shotgun (WGS) entry which is preliminary data.</text>
</comment>
<name>A0ABT0IJL4_9ACTN</name>
<sequence length="173" mass="18506">MSPSGGGRGGWVWPVGAAAAMVAGYFLLPLDLLGPHRPGASWTVFIAAMAVVAVLLLRQIRAVLAERRDIRPGITIPLLMCLSVLVFAGGYYSLAKHPGEFVGLETRLDGLYYTMVTLATVGFGDITPNGQAARLVTILQIVYNFVFLTAAATALTQWVRDRAGERARSRTGS</sequence>
<dbReference type="EMBL" id="JALPTH010000044">
    <property type="protein sequence ID" value="MCK8681518.1"/>
    <property type="molecule type" value="Genomic_DNA"/>
</dbReference>
<dbReference type="Proteomes" id="UP001522868">
    <property type="component" value="Unassembled WGS sequence"/>
</dbReference>
<feature type="transmembrane region" description="Helical" evidence="1">
    <location>
        <begin position="12"/>
        <end position="28"/>
    </location>
</feature>
<gene>
    <name evidence="3" type="ORF">M1O15_29805</name>
</gene>
<evidence type="ECO:0000259" key="2">
    <source>
        <dbReference type="Pfam" id="PF07885"/>
    </source>
</evidence>